<comment type="subcellular location">
    <subcellularLocation>
        <location evidence="1">Membrane</location>
        <topology evidence="1">Multi-pass membrane protein</topology>
    </subcellularLocation>
</comment>
<feature type="transmembrane region" description="Helical" evidence="7">
    <location>
        <begin position="490"/>
        <end position="511"/>
    </location>
</feature>
<comment type="caution">
    <text evidence="9">The sequence shown here is derived from an EMBL/GenBank/DDBJ whole genome shotgun (WGS) entry which is preliminary data.</text>
</comment>
<feature type="domain" description="Peptidase S54 rhomboid" evidence="8">
    <location>
        <begin position="377"/>
        <end position="538"/>
    </location>
</feature>
<dbReference type="Gene3D" id="1.20.1540.10">
    <property type="entry name" value="Rhomboid-like"/>
    <property type="match status" value="2"/>
</dbReference>
<feature type="transmembrane region" description="Helical" evidence="7">
    <location>
        <begin position="325"/>
        <end position="349"/>
    </location>
</feature>
<evidence type="ECO:0000256" key="4">
    <source>
        <dbReference type="ARBA" id="ARBA00022801"/>
    </source>
</evidence>
<dbReference type="PANTHER" id="PTHR43731:SF14">
    <property type="entry name" value="PRESENILIN-ASSOCIATED RHOMBOID-LIKE PROTEIN, MITOCHONDRIAL"/>
    <property type="match status" value="1"/>
</dbReference>
<evidence type="ECO:0000256" key="3">
    <source>
        <dbReference type="ARBA" id="ARBA00022692"/>
    </source>
</evidence>
<reference evidence="9 10" key="1">
    <citation type="submission" date="2023-09" db="EMBL/GenBank/DDBJ databases">
        <title>Pangenome analysis of Batrachochytrium dendrobatidis and related Chytrids.</title>
        <authorList>
            <person name="Yacoub M.N."/>
            <person name="Stajich J.E."/>
            <person name="James T.Y."/>
        </authorList>
    </citation>
    <scope>NUCLEOTIDE SEQUENCE [LARGE SCALE GENOMIC DNA]</scope>
    <source>
        <strain evidence="9 10">JEL0888</strain>
    </source>
</reference>
<dbReference type="PANTHER" id="PTHR43731">
    <property type="entry name" value="RHOMBOID PROTEASE"/>
    <property type="match status" value="1"/>
</dbReference>
<evidence type="ECO:0000256" key="5">
    <source>
        <dbReference type="ARBA" id="ARBA00022989"/>
    </source>
</evidence>
<evidence type="ECO:0000259" key="8">
    <source>
        <dbReference type="Pfam" id="PF01694"/>
    </source>
</evidence>
<evidence type="ECO:0000256" key="7">
    <source>
        <dbReference type="SAM" id="Phobius"/>
    </source>
</evidence>
<organism evidence="9 10">
    <name type="scientific">Polyrhizophydium stewartii</name>
    <dbReference type="NCBI Taxonomy" id="2732419"/>
    <lineage>
        <taxon>Eukaryota</taxon>
        <taxon>Fungi</taxon>
        <taxon>Fungi incertae sedis</taxon>
        <taxon>Chytridiomycota</taxon>
        <taxon>Chytridiomycota incertae sedis</taxon>
        <taxon>Chytridiomycetes</taxon>
        <taxon>Rhizophydiales</taxon>
        <taxon>Rhizophydiales incertae sedis</taxon>
        <taxon>Polyrhizophydium</taxon>
    </lineage>
</organism>
<evidence type="ECO:0000256" key="2">
    <source>
        <dbReference type="ARBA" id="ARBA00009045"/>
    </source>
</evidence>
<gene>
    <name evidence="9" type="ORF">HK105_204581</name>
</gene>
<name>A0ABR4N8M0_9FUNG</name>
<feature type="transmembrane region" description="Helical" evidence="7">
    <location>
        <begin position="136"/>
        <end position="156"/>
    </location>
</feature>
<dbReference type="InterPro" id="IPR035952">
    <property type="entry name" value="Rhomboid-like_sf"/>
</dbReference>
<dbReference type="InterPro" id="IPR022764">
    <property type="entry name" value="Peptidase_S54_rhomboid_dom"/>
</dbReference>
<dbReference type="EMBL" id="JADGIZ020000020">
    <property type="protein sequence ID" value="KAL2915880.1"/>
    <property type="molecule type" value="Genomic_DNA"/>
</dbReference>
<accession>A0ABR4N8M0</accession>
<evidence type="ECO:0000313" key="9">
    <source>
        <dbReference type="EMBL" id="KAL2915880.1"/>
    </source>
</evidence>
<evidence type="ECO:0000256" key="1">
    <source>
        <dbReference type="ARBA" id="ARBA00004141"/>
    </source>
</evidence>
<dbReference type="InterPro" id="IPR050925">
    <property type="entry name" value="Rhomboid_protease_S54"/>
</dbReference>
<feature type="transmembrane region" description="Helical" evidence="7">
    <location>
        <begin position="523"/>
        <end position="542"/>
    </location>
</feature>
<evidence type="ECO:0000256" key="6">
    <source>
        <dbReference type="ARBA" id="ARBA00023136"/>
    </source>
</evidence>
<feature type="transmembrane region" description="Helical" evidence="7">
    <location>
        <begin position="207"/>
        <end position="230"/>
    </location>
</feature>
<keyword evidence="5 7" id="KW-1133">Transmembrane helix</keyword>
<dbReference type="Proteomes" id="UP001527925">
    <property type="component" value="Unassembled WGS sequence"/>
</dbReference>
<feature type="transmembrane region" description="Helical" evidence="7">
    <location>
        <begin position="109"/>
        <end position="130"/>
    </location>
</feature>
<feature type="transmembrane region" description="Helical" evidence="7">
    <location>
        <begin position="415"/>
        <end position="434"/>
    </location>
</feature>
<feature type="transmembrane region" description="Helical" evidence="7">
    <location>
        <begin position="45"/>
        <end position="64"/>
    </location>
</feature>
<evidence type="ECO:0000313" key="10">
    <source>
        <dbReference type="Proteomes" id="UP001527925"/>
    </source>
</evidence>
<keyword evidence="4" id="KW-0378">Hydrolase</keyword>
<keyword evidence="6 7" id="KW-0472">Membrane</keyword>
<feature type="domain" description="Peptidase S54 rhomboid" evidence="8">
    <location>
        <begin position="94"/>
        <end position="258"/>
    </location>
</feature>
<keyword evidence="3 7" id="KW-0812">Transmembrane</keyword>
<comment type="similarity">
    <text evidence="2">Belongs to the peptidase S54 family.</text>
</comment>
<dbReference type="SUPFAM" id="SSF144091">
    <property type="entry name" value="Rhomboid-like"/>
    <property type="match status" value="2"/>
</dbReference>
<proteinExistence type="inferred from homology"/>
<dbReference type="Pfam" id="PF01694">
    <property type="entry name" value="Rhomboid"/>
    <property type="match status" value="2"/>
</dbReference>
<sequence length="554" mass="62144">MNERIQKRSSYEQRRNSLRFVNREGGWYSKWETFSEPFFQDPNRVLWTVIWACIAVLLMWQYAIGMARSKGDMSYYTWMLNNFVVSYQNAFEQGRWWTILTSMFSHKDLIHIGVNMFVLHSFAPVVMSTIGTRQFLALYLFSGTLGALVSMMTNAYREWYHSRNNTQLSGLYGERAPLKNSIGSIGASGAVTGTTVLFAAMYPRAQITMFFFVPMPAAVGIGLYVAYDIYRSYTNRGGRVDAANHVGGAAGGLIWWLLKTRFRVLSAPGLHAGAVGLRLWAGKATATHNMVQKRFTHESTLQQLREDTGVYTPSTRMDPGDLRSLWLTLLFLFGTNLAVYVMWQYAIWLDKKGDPSMLKWMRDHFTVSYHGVIECRRWWTMLTASFSHQDVFDLALNLMWILLLVRPVVEIFGGPMTVLLSIVSGVAGSAAAIIDHELRKRRYSEELGETPAFRRTSISSVFAPQFNASGVAAAITTAFTTMFPLTPVRLLLGLPAWVGVAGIVAIDYYWYSSFGGASGQAASHLGGAVMGVFWGVALRLVLRWAPVASAVVPR</sequence>
<keyword evidence="10" id="KW-1185">Reference proteome</keyword>
<protein>
    <recommendedName>
        <fullName evidence="8">Peptidase S54 rhomboid domain-containing protein</fullName>
    </recommendedName>
</protein>